<evidence type="ECO:0000256" key="1">
    <source>
        <dbReference type="ARBA" id="ARBA00001935"/>
    </source>
</evidence>
<keyword evidence="6" id="KW-0249">Electron transport</keyword>
<feature type="compositionally biased region" description="Low complexity" evidence="8">
    <location>
        <begin position="122"/>
        <end position="147"/>
    </location>
</feature>
<evidence type="ECO:0000256" key="5">
    <source>
        <dbReference type="ARBA" id="ARBA00022764"/>
    </source>
</evidence>
<dbReference type="InterPro" id="IPR008972">
    <property type="entry name" value="Cupredoxin"/>
</dbReference>
<dbReference type="PANTHER" id="PTHR36507:SF1">
    <property type="entry name" value="BLL1555 PROTEIN"/>
    <property type="match status" value="1"/>
</dbReference>
<keyword evidence="7" id="KW-0186">Copper</keyword>
<comment type="subcellular location">
    <subcellularLocation>
        <location evidence="2">Periplasm</location>
    </subcellularLocation>
</comment>
<keyword evidence="9" id="KW-0812">Transmembrane</keyword>
<evidence type="ECO:0000256" key="8">
    <source>
        <dbReference type="SAM" id="MobiDB-lite"/>
    </source>
</evidence>
<dbReference type="EMBL" id="JACJID010000004">
    <property type="protein sequence ID" value="MBA8928342.1"/>
    <property type="molecule type" value="Genomic_DNA"/>
</dbReference>
<proteinExistence type="predicted"/>
<gene>
    <name evidence="12" type="ORF">BC739_005559</name>
</gene>
<comment type="caution">
    <text evidence="12">The sequence shown here is derived from an EMBL/GenBank/DDBJ whole genome shotgun (WGS) entry which is preliminary data.</text>
</comment>
<name>A0ABR6BNZ0_9PSEU</name>
<keyword evidence="3" id="KW-0813">Transport</keyword>
<dbReference type="PRINTS" id="PR00155">
    <property type="entry name" value="AMICYANIN"/>
</dbReference>
<organism evidence="12 13">
    <name type="scientific">Kutzneria viridogrisea</name>
    <dbReference type="NCBI Taxonomy" id="47990"/>
    <lineage>
        <taxon>Bacteria</taxon>
        <taxon>Bacillati</taxon>
        <taxon>Actinomycetota</taxon>
        <taxon>Actinomycetes</taxon>
        <taxon>Pseudonocardiales</taxon>
        <taxon>Pseudonocardiaceae</taxon>
        <taxon>Kutzneria</taxon>
    </lineage>
</organism>
<protein>
    <submittedName>
        <fullName evidence="12">Plastocyanin</fullName>
    </submittedName>
</protein>
<feature type="transmembrane region" description="Helical" evidence="9">
    <location>
        <begin position="179"/>
        <end position="197"/>
    </location>
</feature>
<evidence type="ECO:0000256" key="3">
    <source>
        <dbReference type="ARBA" id="ARBA00022448"/>
    </source>
</evidence>
<feature type="chain" id="PRO_5045872231" evidence="10">
    <location>
        <begin position="31"/>
        <end position="205"/>
    </location>
</feature>
<reference evidence="12 13" key="1">
    <citation type="submission" date="2020-08" db="EMBL/GenBank/DDBJ databases">
        <title>Genomic Encyclopedia of Archaeal and Bacterial Type Strains, Phase II (KMG-II): from individual species to whole genera.</title>
        <authorList>
            <person name="Goeker M."/>
        </authorList>
    </citation>
    <scope>NUCLEOTIDE SEQUENCE [LARGE SCALE GENOMIC DNA]</scope>
    <source>
        <strain evidence="12 13">DSM 43850</strain>
    </source>
</reference>
<dbReference type="RefSeq" id="WP_182838848.1">
    <property type="nucleotide sequence ID" value="NZ_BAAABQ010000073.1"/>
</dbReference>
<evidence type="ECO:0000259" key="11">
    <source>
        <dbReference type="Pfam" id="PF00127"/>
    </source>
</evidence>
<evidence type="ECO:0000256" key="10">
    <source>
        <dbReference type="SAM" id="SignalP"/>
    </source>
</evidence>
<dbReference type="InterPro" id="IPR035668">
    <property type="entry name" value="Amicyanin"/>
</dbReference>
<evidence type="ECO:0000256" key="4">
    <source>
        <dbReference type="ARBA" id="ARBA00022723"/>
    </source>
</evidence>
<dbReference type="PANTHER" id="PTHR36507">
    <property type="entry name" value="BLL1555 PROTEIN"/>
    <property type="match status" value="1"/>
</dbReference>
<comment type="cofactor">
    <cofactor evidence="1">
        <name>Cu cation</name>
        <dbReference type="ChEBI" id="CHEBI:23378"/>
    </cofactor>
</comment>
<evidence type="ECO:0000256" key="9">
    <source>
        <dbReference type="SAM" id="Phobius"/>
    </source>
</evidence>
<evidence type="ECO:0000256" key="6">
    <source>
        <dbReference type="ARBA" id="ARBA00022982"/>
    </source>
</evidence>
<dbReference type="InterPro" id="IPR002386">
    <property type="entry name" value="Amicyanin/Pseudoazurin"/>
</dbReference>
<dbReference type="CDD" id="cd13921">
    <property type="entry name" value="Amicyanin"/>
    <property type="match status" value="1"/>
</dbReference>
<evidence type="ECO:0000256" key="7">
    <source>
        <dbReference type="ARBA" id="ARBA00023008"/>
    </source>
</evidence>
<dbReference type="InterPro" id="IPR000923">
    <property type="entry name" value="BlueCu_1"/>
</dbReference>
<keyword evidence="5" id="KW-0574">Periplasm</keyword>
<keyword evidence="13" id="KW-1185">Reference proteome</keyword>
<dbReference type="Pfam" id="PF00127">
    <property type="entry name" value="Copper-bind"/>
    <property type="match status" value="1"/>
</dbReference>
<sequence length="205" mass="21175">MTRRTAGRAPALLLLLAPWFLVGPAHPAFAAAQQVSMAQYAFGPAALTVHAGDTITWTNQDKAPHDVTTTSAPVALHSPMLSTGQSFSYTFRQPGTYAYYCSIHPDMRAQITVLAAPTTAPPVASRAHQPASTAAPRSSSAPPMTSTDSTPSAQPEPQHAAGDQPQAVAASTHATLDPMLLVAGLVAGVATLCLLLISSRAQGQA</sequence>
<keyword evidence="9" id="KW-0472">Membrane</keyword>
<feature type="region of interest" description="Disordered" evidence="8">
    <location>
        <begin position="122"/>
        <end position="170"/>
    </location>
</feature>
<keyword evidence="9" id="KW-1133">Transmembrane helix</keyword>
<feature type="signal peptide" evidence="10">
    <location>
        <begin position="1"/>
        <end position="30"/>
    </location>
</feature>
<evidence type="ECO:0000313" key="13">
    <source>
        <dbReference type="Proteomes" id="UP000517916"/>
    </source>
</evidence>
<accession>A0ABR6BNZ0</accession>
<evidence type="ECO:0000313" key="12">
    <source>
        <dbReference type="EMBL" id="MBA8928342.1"/>
    </source>
</evidence>
<keyword evidence="10" id="KW-0732">Signal</keyword>
<evidence type="ECO:0000256" key="2">
    <source>
        <dbReference type="ARBA" id="ARBA00004418"/>
    </source>
</evidence>
<keyword evidence="4" id="KW-0479">Metal-binding</keyword>
<dbReference type="Gene3D" id="2.60.40.420">
    <property type="entry name" value="Cupredoxins - blue copper proteins"/>
    <property type="match status" value="1"/>
</dbReference>
<dbReference type="SUPFAM" id="SSF49503">
    <property type="entry name" value="Cupredoxins"/>
    <property type="match status" value="1"/>
</dbReference>
<dbReference type="InterPro" id="IPR052721">
    <property type="entry name" value="ET_Amicyanin"/>
</dbReference>
<dbReference type="Proteomes" id="UP000517916">
    <property type="component" value="Unassembled WGS sequence"/>
</dbReference>
<feature type="domain" description="Blue (type 1) copper" evidence="11">
    <location>
        <begin position="34"/>
        <end position="113"/>
    </location>
</feature>